<dbReference type="Gene3D" id="1.20.1290.10">
    <property type="entry name" value="AhpD-like"/>
    <property type="match status" value="1"/>
</dbReference>
<comment type="caution">
    <text evidence="1">The sequence shown here is derived from an EMBL/GenBank/DDBJ whole genome shotgun (WGS) entry which is preliminary data.</text>
</comment>
<dbReference type="EMBL" id="RPFW01000001">
    <property type="protein sequence ID" value="TVZ05943.1"/>
    <property type="molecule type" value="Genomic_DNA"/>
</dbReference>
<dbReference type="Proteomes" id="UP000460272">
    <property type="component" value="Unassembled WGS sequence"/>
</dbReference>
<reference evidence="1 2" key="1">
    <citation type="submission" date="2018-11" db="EMBL/GenBank/DDBJ databases">
        <title>Trebonia kvetii gen.nov., sp.nov., a novel acidophilic actinobacterium, and proposal of the new actinobacterial family Treboniaceae fam. nov.</title>
        <authorList>
            <person name="Rapoport D."/>
            <person name="Sagova-Mareckova M."/>
            <person name="Sedlacek I."/>
            <person name="Provaznik J."/>
            <person name="Kralova S."/>
            <person name="Pavlinic D."/>
            <person name="Benes V."/>
            <person name="Kopecky J."/>
        </authorList>
    </citation>
    <scope>NUCLEOTIDE SEQUENCE [LARGE SCALE GENOMIC DNA]</scope>
    <source>
        <strain evidence="1 2">15Tr583</strain>
    </source>
</reference>
<evidence type="ECO:0000313" key="1">
    <source>
        <dbReference type="EMBL" id="TVZ05943.1"/>
    </source>
</evidence>
<sequence length="192" mass="19943">MTRIPSHTIEDAPQASRELLADMVQFSPTGRLLNMHAQMAHAPAVLAAYASVRRATGEQGTLDQRLRTGLMLATAAAAGSEYALAISTLLVQRSGWQPGQIAALRSGAKVGESRADALIAVVREAAANSGRVSDATWDSAVAAGCTDNNLAEAFAYLGLTVFTAYFLNYADTELDVPASPEVGAVAAGQHSG</sequence>
<evidence type="ECO:0000313" key="2">
    <source>
        <dbReference type="Proteomes" id="UP000460272"/>
    </source>
</evidence>
<proteinExistence type="predicted"/>
<dbReference type="SUPFAM" id="SSF69118">
    <property type="entry name" value="AhpD-like"/>
    <property type="match status" value="1"/>
</dbReference>
<dbReference type="PANTHER" id="PTHR35446:SF3">
    <property type="entry name" value="CMD DOMAIN-CONTAINING PROTEIN"/>
    <property type="match status" value="1"/>
</dbReference>
<dbReference type="OrthoDB" id="122912at2"/>
<name>A0A6P2C8R9_9ACTN</name>
<evidence type="ECO:0008006" key="3">
    <source>
        <dbReference type="Google" id="ProtNLM"/>
    </source>
</evidence>
<dbReference type="RefSeq" id="WP_145850696.1">
    <property type="nucleotide sequence ID" value="NZ_RPFW01000001.1"/>
</dbReference>
<accession>A0A6P2C8R9</accession>
<protein>
    <recommendedName>
        <fullName evidence="3">Carboxymuconolactone decarboxylase family protein</fullName>
    </recommendedName>
</protein>
<dbReference type="InterPro" id="IPR029032">
    <property type="entry name" value="AhpD-like"/>
</dbReference>
<dbReference type="PANTHER" id="PTHR35446">
    <property type="entry name" value="SI:CH211-175M2.5"/>
    <property type="match status" value="1"/>
</dbReference>
<organism evidence="1 2">
    <name type="scientific">Trebonia kvetii</name>
    <dbReference type="NCBI Taxonomy" id="2480626"/>
    <lineage>
        <taxon>Bacteria</taxon>
        <taxon>Bacillati</taxon>
        <taxon>Actinomycetota</taxon>
        <taxon>Actinomycetes</taxon>
        <taxon>Streptosporangiales</taxon>
        <taxon>Treboniaceae</taxon>
        <taxon>Trebonia</taxon>
    </lineage>
</organism>
<dbReference type="AlphaFoldDB" id="A0A6P2C8R9"/>
<keyword evidence="2" id="KW-1185">Reference proteome</keyword>
<gene>
    <name evidence="1" type="ORF">EAS64_00245</name>
</gene>